<dbReference type="GeneID" id="120282042"/>
<evidence type="ECO:0000256" key="1">
    <source>
        <dbReference type="ARBA" id="ARBA00004123"/>
    </source>
</evidence>
<feature type="compositionally biased region" description="Basic and acidic residues" evidence="4">
    <location>
        <begin position="536"/>
        <end position="551"/>
    </location>
</feature>
<evidence type="ECO:0000313" key="6">
    <source>
        <dbReference type="RefSeq" id="XP_039144699.1"/>
    </source>
</evidence>
<sequence length="1153" mass="131562">MEPSAETAGEEDQRPKPLFPLFPISSKPSSSEASQWLSNPSFTLDPSSFPTAPAPIPPDSDDDDSTADAPVAPAPPSYDLVASSPSPSSSEQADARRLKRDDKRRRRKKRTRDREKEDDGTSRKSRVRAWAGSETKMAKDYYFDSHGDRDNLVYGSLYKMDVARYSLYYYSDYSTSKHILLYGWRPGYSSMDVDIDLDVLDSKSRAGGRYCSVKYAAMERHKSFKRVKIIRKKAPLVSPGEFIPLVELQDLPENVCSVAKGEVVESWEDEVLRRTREFNKMSREFPHDEKVWLDFAEFQDKIASTQPQKAARLQMLEKKISILEKAVELNPENEDLLLSLLKSYQARDSTDSLMNRWEKALMQHYDSCRLWKEFLLLRQGEFSRFKVSDMRRAYANAIQALSSACTKLCRQGSLNPISQPSDPALVQVELGLVDIFISLCRFEWQTGHHELATGLFQAEMEFSLFSPSLSVSSHSKLRLFEHFWNSNGARIGEDGAVGWSTWLQKEEENRQNIVMVESTEEADVGGWTGWHEPSKIEASKEPENSIEHGVGEEEAEDNHDTENIPLKDDIGTLLKNLGINVDAEPRSEIRDAKTWNRWSMEELSRDCEQWLPVREHSGEDGKSRCPHSGDNLDEEAEEQLSRVILFEDVKEYLFSLSSKEARFSLVSQFINFYGGKISRWTCTNNPSWIEKLLSLETLPDSAFEGTQLSEMSNRTGCSSYINLAVLLGGKNDLSRKSSVMLFLRNAILLCLNIFPRNYILEESVLAAEEIVMTKMDSSTASVNPSRGLAKSLLKNDRQDLLLCGIYAQSEASFGNIDLARKIFDMALSAAEGLPLDFQENIPILYFWYAKMELAKSTWSSSDPCTQRVIHVLSCLGSNTKYTPFKSQTLGFQILKARQGFKEQIKCLRSTWARGDVKEHSIALVCSACLLEILTTGFSAGVQVIEEAFSLSLPERRSRSLELEFLWVYYIGILQKHLKQLKFSRVWENIQHGLQLYPNNPEMLDIMVEISYFSTVPNKVRLVFDEYIERKPSVILCLFALSYELARSGSKHRIHGIFERALANDKLQKSVLLWRCYLAYESDIACDPDAAKRIFFRAIHSCPWSKRLWLDGFQKLSTILTAKELSDLHEVMQDKELNLRTDIYEILLQDEIEL</sequence>
<evidence type="ECO:0000256" key="4">
    <source>
        <dbReference type="SAM" id="MobiDB-lite"/>
    </source>
</evidence>
<dbReference type="Pfam" id="PF08424">
    <property type="entry name" value="NRDE-2"/>
    <property type="match status" value="1"/>
</dbReference>
<dbReference type="GO" id="GO:0031048">
    <property type="term" value="P:regulatory ncRNA-mediated heterochromatin formation"/>
    <property type="evidence" value="ECO:0007669"/>
    <property type="project" value="TreeGrafter"/>
</dbReference>
<dbReference type="SMART" id="SM00386">
    <property type="entry name" value="HAT"/>
    <property type="match status" value="5"/>
</dbReference>
<dbReference type="GO" id="GO:0006396">
    <property type="term" value="P:RNA processing"/>
    <property type="evidence" value="ECO:0007669"/>
    <property type="project" value="InterPro"/>
</dbReference>
<dbReference type="InterPro" id="IPR013633">
    <property type="entry name" value="NRDE-2"/>
</dbReference>
<dbReference type="Gene3D" id="1.25.40.10">
    <property type="entry name" value="Tetratricopeptide repeat domain"/>
    <property type="match status" value="2"/>
</dbReference>
<reference evidence="6" key="1">
    <citation type="submission" date="2025-08" db="UniProtKB">
        <authorList>
            <consortium name="RefSeq"/>
        </authorList>
    </citation>
    <scope>IDENTIFICATION</scope>
</reference>
<feature type="compositionally biased region" description="Polar residues" evidence="4">
    <location>
        <begin position="32"/>
        <end position="45"/>
    </location>
</feature>
<protein>
    <submittedName>
        <fullName evidence="6">Nuclear exosome regulator NRDE2</fullName>
    </submittedName>
</protein>
<keyword evidence="5" id="KW-1185">Reference proteome</keyword>
<name>A0AB40CZ56_DIOCR</name>
<feature type="compositionally biased region" description="Basic and acidic residues" evidence="4">
    <location>
        <begin position="112"/>
        <end position="122"/>
    </location>
</feature>
<dbReference type="SUPFAM" id="SSF48452">
    <property type="entry name" value="TPR-like"/>
    <property type="match status" value="1"/>
</dbReference>
<evidence type="ECO:0000313" key="5">
    <source>
        <dbReference type="Proteomes" id="UP001515500"/>
    </source>
</evidence>
<dbReference type="RefSeq" id="XP_039144699.1">
    <property type="nucleotide sequence ID" value="XM_039288765.1"/>
</dbReference>
<dbReference type="PANTHER" id="PTHR13471:SF0">
    <property type="entry name" value="NUCLEAR EXOSOME REGULATOR NRDE2"/>
    <property type="match status" value="1"/>
</dbReference>
<dbReference type="InterPro" id="IPR003107">
    <property type="entry name" value="HAT"/>
</dbReference>
<comment type="subcellular location">
    <subcellularLocation>
        <location evidence="1">Nucleus</location>
    </subcellularLocation>
</comment>
<accession>A0AB40CZ56</accession>
<dbReference type="InterPro" id="IPR011990">
    <property type="entry name" value="TPR-like_helical_dom_sf"/>
</dbReference>
<dbReference type="Proteomes" id="UP001515500">
    <property type="component" value="Chromosome 18"/>
</dbReference>
<feature type="compositionally biased region" description="Low complexity" evidence="4">
    <location>
        <begin position="19"/>
        <end position="31"/>
    </location>
</feature>
<feature type="region of interest" description="Disordered" evidence="4">
    <location>
        <begin position="536"/>
        <end position="566"/>
    </location>
</feature>
<organism evidence="5 6">
    <name type="scientific">Dioscorea cayennensis subsp. rotundata</name>
    <name type="common">White Guinea yam</name>
    <name type="synonym">Dioscorea rotundata</name>
    <dbReference type="NCBI Taxonomy" id="55577"/>
    <lineage>
        <taxon>Eukaryota</taxon>
        <taxon>Viridiplantae</taxon>
        <taxon>Streptophyta</taxon>
        <taxon>Embryophyta</taxon>
        <taxon>Tracheophyta</taxon>
        <taxon>Spermatophyta</taxon>
        <taxon>Magnoliopsida</taxon>
        <taxon>Liliopsida</taxon>
        <taxon>Dioscoreales</taxon>
        <taxon>Dioscoreaceae</taxon>
        <taxon>Dioscorea</taxon>
    </lineage>
</organism>
<comment type="similarity">
    <text evidence="2">Belongs to the NRDE2 family.</text>
</comment>
<feature type="region of interest" description="Disordered" evidence="4">
    <location>
        <begin position="1"/>
        <end position="129"/>
    </location>
</feature>
<evidence type="ECO:0000256" key="2">
    <source>
        <dbReference type="ARBA" id="ARBA00009265"/>
    </source>
</evidence>
<evidence type="ECO:0000256" key="3">
    <source>
        <dbReference type="ARBA" id="ARBA00023242"/>
    </source>
</evidence>
<keyword evidence="3" id="KW-0539">Nucleus</keyword>
<proteinExistence type="inferred from homology"/>
<dbReference type="GO" id="GO:0071013">
    <property type="term" value="C:catalytic step 2 spliceosome"/>
    <property type="evidence" value="ECO:0007669"/>
    <property type="project" value="TreeGrafter"/>
</dbReference>
<dbReference type="AlphaFoldDB" id="A0AB40CZ56"/>
<feature type="compositionally biased region" description="Basic residues" evidence="4">
    <location>
        <begin position="102"/>
        <end position="111"/>
    </location>
</feature>
<dbReference type="GO" id="GO:1902369">
    <property type="term" value="P:negative regulation of RNA catabolic process"/>
    <property type="evidence" value="ECO:0007669"/>
    <property type="project" value="TreeGrafter"/>
</dbReference>
<gene>
    <name evidence="6" type="primary">LOC120282042</name>
</gene>
<dbReference type="PANTHER" id="PTHR13471">
    <property type="entry name" value="TETRATRICOPEPTIDE-LIKE HELICAL"/>
    <property type="match status" value="1"/>
</dbReference>